<evidence type="ECO:0000313" key="1">
    <source>
        <dbReference type="EMBL" id="SHJ20544.1"/>
    </source>
</evidence>
<dbReference type="Pfam" id="PF20329">
    <property type="entry name" value="DUF6624"/>
    <property type="match status" value="1"/>
</dbReference>
<name>A0A1M6HEG6_9FLAO</name>
<organism evidence="1 2">
    <name type="scientific">Aquimarina spongiae</name>
    <dbReference type="NCBI Taxonomy" id="570521"/>
    <lineage>
        <taxon>Bacteria</taxon>
        <taxon>Pseudomonadati</taxon>
        <taxon>Bacteroidota</taxon>
        <taxon>Flavobacteriia</taxon>
        <taxon>Flavobacteriales</taxon>
        <taxon>Flavobacteriaceae</taxon>
        <taxon>Aquimarina</taxon>
    </lineage>
</organism>
<dbReference type="OrthoDB" id="2989458at2"/>
<gene>
    <name evidence="1" type="ORF">SAMN04488508_106240</name>
</gene>
<dbReference type="Proteomes" id="UP000184432">
    <property type="component" value="Unassembled WGS sequence"/>
</dbReference>
<dbReference type="RefSeq" id="WP_073317144.1">
    <property type="nucleotide sequence ID" value="NZ_FQYP01000006.1"/>
</dbReference>
<protein>
    <submittedName>
        <fullName evidence="1">Uncharacterized protein</fullName>
    </submittedName>
</protein>
<dbReference type="AlphaFoldDB" id="A0A1M6HEG6"/>
<dbReference type="InterPro" id="IPR046732">
    <property type="entry name" value="DUF6624"/>
</dbReference>
<evidence type="ECO:0000313" key="2">
    <source>
        <dbReference type="Proteomes" id="UP000184432"/>
    </source>
</evidence>
<keyword evidence="2" id="KW-1185">Reference proteome</keyword>
<sequence>MRHKEIAENIIRLKNEDLKLRDKLIKSGKLWNGYNEEMAKLHNKNAKELDDIIDDIGFPTIDKVGKEANEAAWLIIQHSIGQPSFMKKCVKLLKKAVDENQANPINLAYLTDRVAVFEDSPQLYGTQFDWDEYGALSPNPYDDEIKVNQRRKSIGLNTLEEQTQIMRNRAKTENEEPPQDFYKRKREMDEWRKSVGWIK</sequence>
<dbReference type="EMBL" id="FQYP01000006">
    <property type="protein sequence ID" value="SHJ20544.1"/>
    <property type="molecule type" value="Genomic_DNA"/>
</dbReference>
<accession>A0A1M6HEG6</accession>
<proteinExistence type="predicted"/>
<reference evidence="2" key="1">
    <citation type="submission" date="2016-11" db="EMBL/GenBank/DDBJ databases">
        <authorList>
            <person name="Varghese N."/>
            <person name="Submissions S."/>
        </authorList>
    </citation>
    <scope>NUCLEOTIDE SEQUENCE [LARGE SCALE GENOMIC DNA]</scope>
    <source>
        <strain evidence="2">DSM 22623</strain>
    </source>
</reference>